<accession>A0A8S5NH12</accession>
<evidence type="ECO:0000313" key="1">
    <source>
        <dbReference type="EMBL" id="DAD93496.1"/>
    </source>
</evidence>
<sequence>MTDSLLCGLNAFRKEPIIKRYADIIEGKQKEEDTRSGDEIVADLMRRAGLKFESS</sequence>
<organism evidence="1">
    <name type="scientific">Myoviridae sp. ct0wg9</name>
    <dbReference type="NCBI Taxonomy" id="2826600"/>
    <lineage>
        <taxon>Viruses</taxon>
        <taxon>Duplodnaviria</taxon>
        <taxon>Heunggongvirae</taxon>
        <taxon>Uroviricota</taxon>
        <taxon>Caudoviricetes</taxon>
    </lineage>
</organism>
<dbReference type="EMBL" id="BK015160">
    <property type="protein sequence ID" value="DAD93496.1"/>
    <property type="molecule type" value="Genomic_DNA"/>
</dbReference>
<name>A0A8S5NH12_9CAUD</name>
<reference evidence="1" key="1">
    <citation type="journal article" date="2021" name="Proc. Natl. Acad. Sci. U.S.A.">
        <title>A Catalog of Tens of Thousands of Viruses from Human Metagenomes Reveals Hidden Associations with Chronic Diseases.</title>
        <authorList>
            <person name="Tisza M.J."/>
            <person name="Buck C.B."/>
        </authorList>
    </citation>
    <scope>NUCLEOTIDE SEQUENCE</scope>
    <source>
        <strain evidence="1">Ct0wg9</strain>
    </source>
</reference>
<protein>
    <submittedName>
        <fullName evidence="1">Uncharacterized protein</fullName>
    </submittedName>
</protein>
<proteinExistence type="predicted"/>